<dbReference type="EMBL" id="BAYX01000011">
    <property type="protein sequence ID" value="GAJ95110.1"/>
    <property type="molecule type" value="Genomic_DNA"/>
</dbReference>
<evidence type="ECO:0000256" key="1">
    <source>
        <dbReference type="ARBA" id="ARBA00001933"/>
    </source>
</evidence>
<dbReference type="GO" id="GO:0004015">
    <property type="term" value="F:adenosylmethionine-8-amino-7-oxononanoate transaminase activity"/>
    <property type="evidence" value="ECO:0007669"/>
    <property type="project" value="TreeGrafter"/>
</dbReference>
<dbReference type="Gene3D" id="3.40.640.10">
    <property type="entry name" value="Type I PLP-dependent aspartate aminotransferase-like (Major domain)"/>
    <property type="match status" value="1"/>
</dbReference>
<evidence type="ECO:0000313" key="7">
    <source>
        <dbReference type="EMBL" id="GAJ95110.1"/>
    </source>
</evidence>
<dbReference type="AlphaFoldDB" id="A0AA87U6J8"/>
<dbReference type="PROSITE" id="PS00600">
    <property type="entry name" value="AA_TRANSFER_CLASS_3"/>
    <property type="match status" value="1"/>
</dbReference>
<dbReference type="CDD" id="cd00610">
    <property type="entry name" value="OAT_like"/>
    <property type="match status" value="1"/>
</dbReference>
<evidence type="ECO:0000256" key="2">
    <source>
        <dbReference type="ARBA" id="ARBA00008954"/>
    </source>
</evidence>
<accession>A0AA87U6J8</accession>
<proteinExistence type="inferred from homology"/>
<dbReference type="InterPro" id="IPR049704">
    <property type="entry name" value="Aminotrans_3_PPA_site"/>
</dbReference>
<dbReference type="PANTHER" id="PTHR42684">
    <property type="entry name" value="ADENOSYLMETHIONINE-8-AMINO-7-OXONONANOATE AMINOTRANSFERASE"/>
    <property type="match status" value="1"/>
</dbReference>
<comment type="similarity">
    <text evidence="2 6">Belongs to the class-III pyridoxal-phosphate-dependent aminotransferase family.</text>
</comment>
<dbReference type="Pfam" id="PF00202">
    <property type="entry name" value="Aminotran_3"/>
    <property type="match status" value="1"/>
</dbReference>
<dbReference type="SUPFAM" id="SSF53383">
    <property type="entry name" value="PLP-dependent transferases"/>
    <property type="match status" value="1"/>
</dbReference>
<gene>
    <name evidence="7" type="ORF">RRH01S_11_00170</name>
</gene>
<dbReference type="PANTHER" id="PTHR42684:SF3">
    <property type="entry name" value="ADENOSYLMETHIONINE-8-AMINO-7-OXONONANOATE AMINOTRANSFERASE"/>
    <property type="match status" value="1"/>
</dbReference>
<organism evidence="7 8">
    <name type="scientific">Rhizobium rhizogenes NBRC 13257</name>
    <dbReference type="NCBI Taxonomy" id="1220581"/>
    <lineage>
        <taxon>Bacteria</taxon>
        <taxon>Pseudomonadati</taxon>
        <taxon>Pseudomonadota</taxon>
        <taxon>Alphaproteobacteria</taxon>
        <taxon>Hyphomicrobiales</taxon>
        <taxon>Rhizobiaceae</taxon>
        <taxon>Rhizobium/Agrobacterium group</taxon>
        <taxon>Rhizobium</taxon>
    </lineage>
</organism>
<reference evidence="7 8" key="1">
    <citation type="submission" date="2014-05" db="EMBL/GenBank/DDBJ databases">
        <title>Whole genome shotgun sequence of Rhizobium rhizogenes NBRC 13257.</title>
        <authorList>
            <person name="Katano-Makiyama Y."/>
            <person name="Hosoyama A."/>
            <person name="Hashimoto M."/>
            <person name="Hosoyama Y."/>
            <person name="Noguchi M."/>
            <person name="Tsuchikane K."/>
            <person name="Kimura A."/>
            <person name="Ohji S."/>
            <person name="Ichikawa N."/>
            <person name="Yamazoe A."/>
            <person name="Fujita N."/>
        </authorList>
    </citation>
    <scope>NUCLEOTIDE SEQUENCE [LARGE SCALE GENOMIC DNA]</scope>
    <source>
        <strain evidence="7 8">NBRC 13257</strain>
    </source>
</reference>
<dbReference type="FunFam" id="3.40.640.10:FF:000014">
    <property type="entry name" value="Adenosylmethionine-8-amino-7-oxononanoate aminotransferase, probable"/>
    <property type="match status" value="1"/>
</dbReference>
<dbReference type="InterPro" id="IPR015421">
    <property type="entry name" value="PyrdxlP-dep_Trfase_major"/>
</dbReference>
<evidence type="ECO:0000256" key="6">
    <source>
        <dbReference type="RuleBase" id="RU003560"/>
    </source>
</evidence>
<dbReference type="GO" id="GO:0009448">
    <property type="term" value="P:gamma-aminobutyric acid metabolic process"/>
    <property type="evidence" value="ECO:0007669"/>
    <property type="project" value="TreeGrafter"/>
</dbReference>
<dbReference type="GO" id="GO:0030170">
    <property type="term" value="F:pyridoxal phosphate binding"/>
    <property type="evidence" value="ECO:0007669"/>
    <property type="project" value="InterPro"/>
</dbReference>
<keyword evidence="5 6" id="KW-0663">Pyridoxal phosphate</keyword>
<dbReference type="InterPro" id="IPR015424">
    <property type="entry name" value="PyrdxlP-dep_Trfase"/>
</dbReference>
<dbReference type="GO" id="GO:0009102">
    <property type="term" value="P:biotin biosynthetic process"/>
    <property type="evidence" value="ECO:0007669"/>
    <property type="project" value="TreeGrafter"/>
</dbReference>
<keyword evidence="4" id="KW-0808">Transferase</keyword>
<dbReference type="Gene3D" id="3.90.1150.10">
    <property type="entry name" value="Aspartate Aminotransferase, domain 1"/>
    <property type="match status" value="1"/>
</dbReference>
<dbReference type="PIRSF" id="PIRSF000521">
    <property type="entry name" value="Transaminase_4ab_Lys_Orn"/>
    <property type="match status" value="1"/>
</dbReference>
<dbReference type="InterPro" id="IPR015422">
    <property type="entry name" value="PyrdxlP-dep_Trfase_small"/>
</dbReference>
<dbReference type="InterPro" id="IPR005814">
    <property type="entry name" value="Aminotrans_3"/>
</dbReference>
<sequence>MLEFERTAETSKEPLHMRIVSNSIEGRDIAYQMHPNVNLRKYEKTGGLVIESGDGIYVTDNNGKRYIEGMAGLWSVALGFGEKRLADVAKAQMEKLPYYHTFSYKTHGPSIDLAELLIKIAPVPMSKVHFTSSGSEANDLACKMVWYRSNALGNKDKKKIIGRIKGYHGVTIAAASITGLPRNHESFDLPLDRMVHTSCPSYVHFGKDGESEADFTARILNDLEELILKEGPETIAAFWGEPVMGAGGVLVPPAGYWEGVQAILKKYDILLVADEVICGFGRTGKMFACETYNIKPDVLIVSKQISSSYMPLSAIIMNDAFYQPIADESERIGVFGHGFTASGHPVATAVGLENLKIIQERDLVGNAARLEEKFLGRLAELAKHPLAHSSRGVGLIGALEIKPWSDAKPGDAAAAVSAALEEEGVISRNIGEALCFCPPLIITAEQIDDMFNAVGRALDTVEKTRA</sequence>
<protein>
    <submittedName>
        <fullName evidence="7">Aminotransferase</fullName>
    </submittedName>
</protein>
<evidence type="ECO:0000313" key="8">
    <source>
        <dbReference type="Proteomes" id="UP000026941"/>
    </source>
</evidence>
<keyword evidence="3 7" id="KW-0032">Aminotransferase</keyword>
<comment type="cofactor">
    <cofactor evidence="1">
        <name>pyridoxal 5'-phosphate</name>
        <dbReference type="ChEBI" id="CHEBI:597326"/>
    </cofactor>
</comment>
<dbReference type="Proteomes" id="UP000026941">
    <property type="component" value="Unassembled WGS sequence"/>
</dbReference>
<name>A0AA87U6J8_RHIRH</name>
<dbReference type="NCBIfam" id="NF004767">
    <property type="entry name" value="PRK06105.1"/>
    <property type="match status" value="1"/>
</dbReference>
<comment type="caution">
    <text evidence="7">The sequence shown here is derived from an EMBL/GenBank/DDBJ whole genome shotgun (WGS) entry which is preliminary data.</text>
</comment>
<evidence type="ECO:0000256" key="3">
    <source>
        <dbReference type="ARBA" id="ARBA00022576"/>
    </source>
</evidence>
<evidence type="ECO:0000256" key="4">
    <source>
        <dbReference type="ARBA" id="ARBA00022679"/>
    </source>
</evidence>
<evidence type="ECO:0000256" key="5">
    <source>
        <dbReference type="ARBA" id="ARBA00022898"/>
    </source>
</evidence>